<feature type="transmembrane region" description="Helical" evidence="4">
    <location>
        <begin position="34"/>
        <end position="54"/>
    </location>
</feature>
<keyword evidence="3" id="KW-0804">Transcription</keyword>
<sequence>MNGFFFFYTLVILVVCIGAGLLQFAAAGATRSRAHVALGSFFLLYFCELGAIFLEEFLSQNIAFPEAAYYEIINPVARTALSTLLLGALWAAALCWLERFDVKRWLLPTGAFLAAHVACVALLPYGAVRQFLYYTCRQVFLAFMLVYAWRSLASEPKDRPWLIGAKKWLTWMAVGLVAITAEDLLVIIVLDPLYVASLPLYLAERNFAENVMLLALAWVSCAQALDVLQFRLRQPPAPAPAKDGADETFTHHRDERLPRFAEQHGLTAREREVLALVLENKSNTEMADELFLSVGTVKTHVHNIVKKAGAKSRDDLRRNFWETA</sequence>
<feature type="transmembrane region" description="Helical" evidence="4">
    <location>
        <begin position="79"/>
        <end position="98"/>
    </location>
</feature>
<organism evidence="6 7">
    <name type="scientific">Kribbibacterium absianum</name>
    <dbReference type="NCBI Taxonomy" id="3044210"/>
    <lineage>
        <taxon>Bacteria</taxon>
        <taxon>Bacillati</taxon>
        <taxon>Actinomycetota</taxon>
        <taxon>Coriobacteriia</taxon>
        <taxon>Coriobacteriales</taxon>
        <taxon>Kribbibacteriaceae</taxon>
        <taxon>Kribbibacterium</taxon>
    </lineage>
</organism>
<accession>A0ABT6ZJV5</accession>
<evidence type="ECO:0000256" key="1">
    <source>
        <dbReference type="ARBA" id="ARBA00023015"/>
    </source>
</evidence>
<feature type="transmembrane region" description="Helical" evidence="4">
    <location>
        <begin position="169"/>
        <end position="190"/>
    </location>
</feature>
<keyword evidence="4" id="KW-1133">Transmembrane helix</keyword>
<evidence type="ECO:0000256" key="4">
    <source>
        <dbReference type="SAM" id="Phobius"/>
    </source>
</evidence>
<evidence type="ECO:0000256" key="2">
    <source>
        <dbReference type="ARBA" id="ARBA00023125"/>
    </source>
</evidence>
<dbReference type="PANTHER" id="PTHR44688">
    <property type="entry name" value="DNA-BINDING TRANSCRIPTIONAL ACTIVATOR DEVR_DOSR"/>
    <property type="match status" value="1"/>
</dbReference>
<keyword evidence="7" id="KW-1185">Reference proteome</keyword>
<protein>
    <submittedName>
        <fullName evidence="6">Helix-turn-helix transcriptional regulator</fullName>
    </submittedName>
</protein>
<dbReference type="CDD" id="cd06170">
    <property type="entry name" value="LuxR_C_like"/>
    <property type="match status" value="1"/>
</dbReference>
<dbReference type="PRINTS" id="PR00038">
    <property type="entry name" value="HTHLUXR"/>
</dbReference>
<feature type="transmembrane region" description="Helical" evidence="4">
    <location>
        <begin position="105"/>
        <end position="125"/>
    </location>
</feature>
<evidence type="ECO:0000313" key="6">
    <source>
        <dbReference type="EMBL" id="MDJ1129335.1"/>
    </source>
</evidence>
<dbReference type="PROSITE" id="PS50043">
    <property type="entry name" value="HTH_LUXR_2"/>
    <property type="match status" value="1"/>
</dbReference>
<keyword evidence="1" id="KW-0805">Transcription regulation</keyword>
<feature type="domain" description="HTH luxR-type" evidence="5">
    <location>
        <begin position="259"/>
        <end position="324"/>
    </location>
</feature>
<feature type="transmembrane region" description="Helical" evidence="4">
    <location>
        <begin position="6"/>
        <end position="27"/>
    </location>
</feature>
<dbReference type="SMART" id="SM00421">
    <property type="entry name" value="HTH_LUXR"/>
    <property type="match status" value="1"/>
</dbReference>
<proteinExistence type="predicted"/>
<dbReference type="PANTHER" id="PTHR44688:SF16">
    <property type="entry name" value="DNA-BINDING TRANSCRIPTIONAL ACTIVATOR DEVR_DOSR"/>
    <property type="match status" value="1"/>
</dbReference>
<dbReference type="SUPFAM" id="SSF46894">
    <property type="entry name" value="C-terminal effector domain of the bipartite response regulators"/>
    <property type="match status" value="1"/>
</dbReference>
<dbReference type="Proteomes" id="UP001431693">
    <property type="component" value="Unassembled WGS sequence"/>
</dbReference>
<comment type="caution">
    <text evidence="6">The sequence shown here is derived from an EMBL/GenBank/DDBJ whole genome shotgun (WGS) entry which is preliminary data.</text>
</comment>
<name>A0ABT6ZJV5_9ACTN</name>
<gene>
    <name evidence="6" type="ORF">QJ043_04490</name>
</gene>
<keyword evidence="4" id="KW-0472">Membrane</keyword>
<evidence type="ECO:0000259" key="5">
    <source>
        <dbReference type="PROSITE" id="PS50043"/>
    </source>
</evidence>
<dbReference type="InterPro" id="IPR000792">
    <property type="entry name" value="Tscrpt_reg_LuxR_C"/>
</dbReference>
<dbReference type="InterPro" id="IPR036388">
    <property type="entry name" value="WH-like_DNA-bd_sf"/>
</dbReference>
<keyword evidence="2" id="KW-0238">DNA-binding</keyword>
<evidence type="ECO:0000256" key="3">
    <source>
        <dbReference type="ARBA" id="ARBA00023163"/>
    </source>
</evidence>
<dbReference type="EMBL" id="JASJEX010000002">
    <property type="protein sequence ID" value="MDJ1129335.1"/>
    <property type="molecule type" value="Genomic_DNA"/>
</dbReference>
<dbReference type="RefSeq" id="WP_283713588.1">
    <property type="nucleotide sequence ID" value="NZ_JASJEW010000005.1"/>
</dbReference>
<dbReference type="InterPro" id="IPR016032">
    <property type="entry name" value="Sig_transdc_resp-reg_C-effctor"/>
</dbReference>
<evidence type="ECO:0000313" key="7">
    <source>
        <dbReference type="Proteomes" id="UP001431693"/>
    </source>
</evidence>
<reference evidence="6" key="1">
    <citation type="submission" date="2023-05" db="EMBL/GenBank/DDBJ databases">
        <title>[olsenella] sp. nov., isolated from a pig farm feces dump.</title>
        <authorList>
            <person name="Chang Y.-H."/>
        </authorList>
    </citation>
    <scope>NUCLEOTIDE SEQUENCE</scope>
    <source>
        <strain evidence="6">YH-ols2217</strain>
    </source>
</reference>
<dbReference type="Gene3D" id="1.10.10.10">
    <property type="entry name" value="Winged helix-like DNA-binding domain superfamily/Winged helix DNA-binding domain"/>
    <property type="match status" value="1"/>
</dbReference>
<keyword evidence="4" id="KW-0812">Transmembrane</keyword>
<feature type="transmembrane region" description="Helical" evidence="4">
    <location>
        <begin position="131"/>
        <end position="149"/>
    </location>
</feature>
<dbReference type="Pfam" id="PF00196">
    <property type="entry name" value="GerE"/>
    <property type="match status" value="1"/>
</dbReference>